<feature type="region of interest" description="Disordered" evidence="1">
    <location>
        <begin position="1"/>
        <end position="25"/>
    </location>
</feature>
<comment type="caution">
    <text evidence="2">The sequence shown here is derived from an EMBL/GenBank/DDBJ whole genome shotgun (WGS) entry which is preliminary data.</text>
</comment>
<keyword evidence="3" id="KW-1185">Reference proteome</keyword>
<gene>
    <name evidence="2" type="ORF">GCM10023235_46190</name>
</gene>
<protein>
    <submittedName>
        <fullName evidence="2">Uncharacterized protein</fullName>
    </submittedName>
</protein>
<evidence type="ECO:0000313" key="3">
    <source>
        <dbReference type="Proteomes" id="UP001501752"/>
    </source>
</evidence>
<dbReference type="Proteomes" id="UP001501752">
    <property type="component" value="Unassembled WGS sequence"/>
</dbReference>
<proteinExistence type="predicted"/>
<reference evidence="3" key="1">
    <citation type="journal article" date="2019" name="Int. J. Syst. Evol. Microbiol.">
        <title>The Global Catalogue of Microorganisms (GCM) 10K type strain sequencing project: providing services to taxonomists for standard genome sequencing and annotation.</title>
        <authorList>
            <consortium name="The Broad Institute Genomics Platform"/>
            <consortium name="The Broad Institute Genome Sequencing Center for Infectious Disease"/>
            <person name="Wu L."/>
            <person name="Ma J."/>
        </authorList>
    </citation>
    <scope>NUCLEOTIDE SEQUENCE [LARGE SCALE GENOMIC DNA]</scope>
    <source>
        <strain evidence="3">JCM 13006</strain>
    </source>
</reference>
<evidence type="ECO:0000256" key="1">
    <source>
        <dbReference type="SAM" id="MobiDB-lite"/>
    </source>
</evidence>
<accession>A0ABP9E126</accession>
<dbReference type="EMBL" id="BAABIS010000001">
    <property type="protein sequence ID" value="GAA4862793.1"/>
    <property type="molecule type" value="Genomic_DNA"/>
</dbReference>
<feature type="region of interest" description="Disordered" evidence="1">
    <location>
        <begin position="41"/>
        <end position="66"/>
    </location>
</feature>
<feature type="compositionally biased region" description="Low complexity" evidence="1">
    <location>
        <begin position="1"/>
        <end position="17"/>
    </location>
</feature>
<organism evidence="2 3">
    <name type="scientific">Kitasatospora terrestris</name>
    <dbReference type="NCBI Taxonomy" id="258051"/>
    <lineage>
        <taxon>Bacteria</taxon>
        <taxon>Bacillati</taxon>
        <taxon>Actinomycetota</taxon>
        <taxon>Actinomycetes</taxon>
        <taxon>Kitasatosporales</taxon>
        <taxon>Streptomycetaceae</taxon>
        <taxon>Kitasatospora</taxon>
    </lineage>
</organism>
<name>A0ABP9E126_9ACTN</name>
<evidence type="ECO:0000313" key="2">
    <source>
        <dbReference type="EMBL" id="GAA4862793.1"/>
    </source>
</evidence>
<dbReference type="RefSeq" id="WP_345698770.1">
    <property type="nucleotide sequence ID" value="NZ_BAABIS010000001.1"/>
</dbReference>
<sequence length="66" mass="6996">MADETTTPVAAETVPTEHSATPVDPNAIEQALELLAADPEPTVEPATEEPKNDEVFEPLGNITSRP</sequence>